<dbReference type="InterPro" id="IPR031325">
    <property type="entry name" value="RHS_repeat"/>
</dbReference>
<dbReference type="Pfam" id="PF05593">
    <property type="entry name" value="RHS_repeat"/>
    <property type="match status" value="9"/>
</dbReference>
<evidence type="ECO:0000259" key="5">
    <source>
        <dbReference type="Pfam" id="PF25023"/>
    </source>
</evidence>
<sequence length="1587" mass="172919">MRNPFGEVTHGLKNTFKKGVDKVGEEGEHLWDEGKKKVGEGVNWGAHELGKGLDTVGLHEAARTVDDFGDEFADDMGAHVGEKQLGQTERADELVHGSPAKIRSSASHLKDFSTAFDRVGRGMTALDASHWKGEGADAFREKFAMYPTRWARAAQACSDAAKALEAYAETVTWAQGRAKEAVAAYKAGKAAQKKAFAAYEEKVDAFNAAAKAYNAKLDKGQDPGTRPTPPGECPNVGADKIQEAKETLAAARRQRDAAAEHAAGAVKAALKDAPEKPAFSDRMEMNLDDLGTAGGIEATHFAGGFVKAGMGAVKTIRTVNPLDPYNLAHPAAYLDHVNSLGAGLVTLANHPDRVPAVLLGDEWGKDNAEASGRLGFDVGATLASGGANAGAAAGRRAFSGAARKGAEELGEEGARRTQKANPADAGRKDRDRCTGGDPVDLATGHMFLSQTDVSLPGALPLVFTRRVRSGYGAGRWLGPSWASTVDQRLEIDAEGVLFVCEDGRLLSYPHPAPGVPTLPSHGDRWPLECADDGGYVITDPQRGRTWHFASYDAGLALLEQVSDRNGHRITFEYDADGTPKALAHSAGYRVRVTTSDAGRVTALHLVGGGPGGADAELIRYGYTDGDLTEVVNSSGDPLRFTYDERRRITGWTDRNDRSYRYAYDDADRCVFQTGTEGHMRCAFTYGEPDPDTGLRVTTMTDSLGNTSRYTVNARSQVVAETDPTGATVLSRRDRHDRLLSRTDALGRVTALRYDEDGRPVAVVRPDGRESTATYNALGLTETVTGPDGAVWRQAYDEAGNLTSVTDPAGVTTHYAYDEAGHPASVTDALGGVTRIRCDAAGLPVEITDPLGGVTCYRRDAFGRVTTVVDPLGSTTRLWWTVEGRLARRVAPDGSEERWTYDGEGNCVTYTDPLGGVTRNEYTHFDLLTARTGPDGVRYAFSHDTRLQLRQVTNPQGLTWTYDYDPAGRLLSETDFDGRTLTYAHDAAGQLKARTNGLGQTVAYEHDVLGRVVAKDAAGAVTAYVYDTAGRLVEATGPDATLVYGRDRTGRVKSETTNGRTLCFAYDELGRRTRRVTPGGAVSTWTYDAAGRRTSLTASGQTFAMEHDAAGREVARHFGRGLTLTHGWDAAGRVVSQTLTGGPDDSAFQHRAYTYRRDGHLTGVADVLTGTRTFDLDAAGRVTAVHAEGWTERYAYDEAGNQTEATWPADHPGREAQGVRTYTGTRISRAGGIRYEHDAQGRVVLRQKTRLSRKPDTWRYEWDAEDRLRSVVTPDGTRWRYLYDPLGRRVAKQRLDGAGEVAEEVTFCWDGPTLAEQTTTSTALPHPVTLTWDHDGLRPVAQTERISAADAPQHEIDRRFFAIITDLVGTPNELIDETGTTAWRTRTTLWGTTAWSKNSTTYTPLRFPGQYFDPETGLHYNFHRHYDPETGRYASADPLGLAPAPNPVTYVHNPCTWADPLGLMSCPPKDVALGIRKYGLREFADDNGFTHYLDDWETWEAEVRAAAHNPGTRLHVVMDGFSGSTPTERFLGAYERGMEGNWLATEREMYHVGKSVRLGDRTWDSITFYENGKPVPIPEPQRWPMPRS</sequence>
<dbReference type="InterPro" id="IPR022385">
    <property type="entry name" value="Rhs_assc_core"/>
</dbReference>
<organism evidence="6 7">
    <name type="scientific">Streptomyces cinnamoneus</name>
    <name type="common">Streptoverticillium cinnamoneum</name>
    <dbReference type="NCBI Taxonomy" id="53446"/>
    <lineage>
        <taxon>Bacteria</taxon>
        <taxon>Bacillati</taxon>
        <taxon>Actinomycetota</taxon>
        <taxon>Actinomycetes</taxon>
        <taxon>Kitasatosporales</taxon>
        <taxon>Streptomycetaceae</taxon>
        <taxon>Streptomyces</taxon>
        <taxon>Streptomyces cinnamoneus group</taxon>
    </lineage>
</organism>
<name>A0A2G1XEH6_STRCJ</name>
<evidence type="ECO:0000313" key="6">
    <source>
        <dbReference type="EMBL" id="PHQ49637.1"/>
    </source>
</evidence>
<feature type="domain" description="Putative T7SS secretion signal" evidence="4">
    <location>
        <begin position="28"/>
        <end position="277"/>
    </location>
</feature>
<protein>
    <submittedName>
        <fullName evidence="6">Type IV secretion protein Rhs</fullName>
    </submittedName>
</protein>
<dbReference type="InterPro" id="IPR056823">
    <property type="entry name" value="TEN-like_YD-shell"/>
</dbReference>
<dbReference type="NCBIfam" id="TIGR03696">
    <property type="entry name" value="Rhs_assc_core"/>
    <property type="match status" value="1"/>
</dbReference>
<dbReference type="Pfam" id="PF21725">
    <property type="entry name" value="T7SS_signal"/>
    <property type="match status" value="1"/>
</dbReference>
<accession>A0A2G1XEH6</accession>
<dbReference type="PANTHER" id="PTHR32305:SF15">
    <property type="entry name" value="PROTEIN RHSA-RELATED"/>
    <property type="match status" value="1"/>
</dbReference>
<dbReference type="Proteomes" id="UP000222531">
    <property type="component" value="Unassembled WGS sequence"/>
</dbReference>
<evidence type="ECO:0000313" key="7">
    <source>
        <dbReference type="Proteomes" id="UP000222531"/>
    </source>
</evidence>
<dbReference type="RefSeq" id="WP_099201578.1">
    <property type="nucleotide sequence ID" value="NZ_NHZO01000154.1"/>
</dbReference>
<keyword evidence="1" id="KW-0677">Repeat</keyword>
<dbReference type="Pfam" id="PF25023">
    <property type="entry name" value="TEN_YD-shell"/>
    <property type="match status" value="1"/>
</dbReference>
<keyword evidence="7" id="KW-1185">Reference proteome</keyword>
<feature type="domain" description="Teneurin-like YD-shell" evidence="5">
    <location>
        <begin position="1357"/>
        <end position="1436"/>
    </location>
</feature>
<proteinExistence type="predicted"/>
<dbReference type="PANTHER" id="PTHR32305">
    <property type="match status" value="1"/>
</dbReference>
<feature type="region of interest" description="Disordered" evidence="2">
    <location>
        <begin position="404"/>
        <end position="436"/>
    </location>
</feature>
<evidence type="ECO:0000259" key="4">
    <source>
        <dbReference type="Pfam" id="PF21725"/>
    </source>
</evidence>
<gene>
    <name evidence="6" type="ORF">BLA24_26850</name>
</gene>
<feature type="compositionally biased region" description="Basic and acidic residues" evidence="2">
    <location>
        <begin position="425"/>
        <end position="434"/>
    </location>
</feature>
<feature type="region of interest" description="Disordered" evidence="2">
    <location>
        <begin position="217"/>
        <end position="236"/>
    </location>
</feature>
<feature type="compositionally biased region" description="Basic and acidic residues" evidence="2">
    <location>
        <begin position="404"/>
        <end position="415"/>
    </location>
</feature>
<dbReference type="Gene3D" id="2.180.10.10">
    <property type="entry name" value="RHS repeat-associated core"/>
    <property type="match status" value="3"/>
</dbReference>
<comment type="caution">
    <text evidence="6">The sequence shown here is derived from an EMBL/GenBank/DDBJ whole genome shotgun (WGS) entry which is preliminary data.</text>
</comment>
<evidence type="ECO:0000256" key="2">
    <source>
        <dbReference type="SAM" id="MobiDB-lite"/>
    </source>
</evidence>
<dbReference type="OrthoDB" id="4981820at2"/>
<dbReference type="InterPro" id="IPR006530">
    <property type="entry name" value="YD"/>
</dbReference>
<dbReference type="InterPro" id="IPR045351">
    <property type="entry name" value="DUF6531"/>
</dbReference>
<dbReference type="NCBIfam" id="TIGR01643">
    <property type="entry name" value="YD_repeat_2x"/>
    <property type="match status" value="13"/>
</dbReference>
<evidence type="ECO:0000256" key="1">
    <source>
        <dbReference type="ARBA" id="ARBA00022737"/>
    </source>
</evidence>
<evidence type="ECO:0000259" key="3">
    <source>
        <dbReference type="Pfam" id="PF20148"/>
    </source>
</evidence>
<dbReference type="InterPro" id="IPR050708">
    <property type="entry name" value="T6SS_VgrG/RHS"/>
</dbReference>
<feature type="domain" description="DUF6531" evidence="3">
    <location>
        <begin position="436"/>
        <end position="508"/>
    </location>
</feature>
<dbReference type="EMBL" id="NHZO01000154">
    <property type="protein sequence ID" value="PHQ49637.1"/>
    <property type="molecule type" value="Genomic_DNA"/>
</dbReference>
<dbReference type="InterPro" id="IPR049082">
    <property type="entry name" value="T7SS_signal"/>
</dbReference>
<dbReference type="Pfam" id="PF20148">
    <property type="entry name" value="DUF6531"/>
    <property type="match status" value="1"/>
</dbReference>
<reference evidence="6 7" key="1">
    <citation type="journal article" date="2017" name="Biochemistry">
        <title>Identification of the Biosynthetic Pathway for the Antibiotic Bicyclomycin.</title>
        <authorList>
            <person name="Patteson J."/>
            <person name="Cai W."/>
            <person name="Johnson R.A."/>
            <person name="Santa Maria K."/>
            <person name="Li B."/>
        </authorList>
    </citation>
    <scope>NUCLEOTIDE SEQUENCE [LARGE SCALE GENOMIC DNA]</scope>
    <source>
        <strain evidence="6 7">ATCC 21532</strain>
    </source>
</reference>